<evidence type="ECO:0000313" key="1">
    <source>
        <dbReference type="EMBL" id="GAA0359040.1"/>
    </source>
</evidence>
<gene>
    <name evidence="1" type="ORF">GCM10010151_55950</name>
</gene>
<keyword evidence="2" id="KW-1185">Reference proteome</keyword>
<name>A0ABP3H2F0_9ACTN</name>
<dbReference type="SUPFAM" id="SSF143011">
    <property type="entry name" value="RelE-like"/>
    <property type="match status" value="1"/>
</dbReference>
<organism evidence="1 2">
    <name type="scientific">Actinoallomurus spadix</name>
    <dbReference type="NCBI Taxonomy" id="79912"/>
    <lineage>
        <taxon>Bacteria</taxon>
        <taxon>Bacillati</taxon>
        <taxon>Actinomycetota</taxon>
        <taxon>Actinomycetes</taxon>
        <taxon>Streptosporangiales</taxon>
        <taxon>Thermomonosporaceae</taxon>
        <taxon>Actinoallomurus</taxon>
    </lineage>
</organism>
<dbReference type="RefSeq" id="WP_252804081.1">
    <property type="nucleotide sequence ID" value="NZ_BAAABM010000053.1"/>
</dbReference>
<comment type="caution">
    <text evidence="1">The sequence shown here is derived from an EMBL/GenBank/DDBJ whole genome shotgun (WGS) entry which is preliminary data.</text>
</comment>
<protein>
    <recommendedName>
        <fullName evidence="3">Type II toxin-antitoxin system RelE/ParE family toxin</fullName>
    </recommendedName>
</protein>
<proteinExistence type="predicted"/>
<accession>A0ABP3H2F0</accession>
<dbReference type="InterPro" id="IPR035093">
    <property type="entry name" value="RelE/ParE_toxin_dom_sf"/>
</dbReference>
<evidence type="ECO:0000313" key="2">
    <source>
        <dbReference type="Proteomes" id="UP001501822"/>
    </source>
</evidence>
<dbReference type="Gene3D" id="3.30.2310.20">
    <property type="entry name" value="RelE-like"/>
    <property type="match status" value="1"/>
</dbReference>
<reference evidence="2" key="1">
    <citation type="journal article" date="2019" name="Int. J. Syst. Evol. Microbiol.">
        <title>The Global Catalogue of Microorganisms (GCM) 10K type strain sequencing project: providing services to taxonomists for standard genome sequencing and annotation.</title>
        <authorList>
            <consortium name="The Broad Institute Genomics Platform"/>
            <consortium name="The Broad Institute Genome Sequencing Center for Infectious Disease"/>
            <person name="Wu L."/>
            <person name="Ma J."/>
        </authorList>
    </citation>
    <scope>NUCLEOTIDE SEQUENCE [LARGE SCALE GENOMIC DNA]</scope>
    <source>
        <strain evidence="2">JCM 3146</strain>
    </source>
</reference>
<sequence length="116" mass="13354">MSPKRKDPVAPPPIGREWDVRFGTSEAAKGWPELAKQAPKNTREAFELMRSNPRPVEDHRHKRLRGELATHQFEGRPLEQWQIEVTGGGRIFYLVDDEKRTVWVITASCGHPKKTE</sequence>
<dbReference type="EMBL" id="BAAABM010000053">
    <property type="protein sequence ID" value="GAA0359040.1"/>
    <property type="molecule type" value="Genomic_DNA"/>
</dbReference>
<dbReference type="Proteomes" id="UP001501822">
    <property type="component" value="Unassembled WGS sequence"/>
</dbReference>
<evidence type="ECO:0008006" key="3">
    <source>
        <dbReference type="Google" id="ProtNLM"/>
    </source>
</evidence>